<evidence type="ECO:0000313" key="2">
    <source>
        <dbReference type="Proteomes" id="UP001177021"/>
    </source>
</evidence>
<sequence>MLNMKIQDLEIVEELRIKRADKHEIVKYEDLETAISSANVVQVCGFVNITLVIIVLIVDLPLDVCVNCTLGYVNYLSWLRCTLAN</sequence>
<reference evidence="1" key="1">
    <citation type="submission" date="2023-10" db="EMBL/GenBank/DDBJ databases">
        <authorList>
            <person name="Rodriguez Cubillos JULIANA M."/>
            <person name="De Vega J."/>
        </authorList>
    </citation>
    <scope>NUCLEOTIDE SEQUENCE</scope>
</reference>
<comment type="caution">
    <text evidence="1">The sequence shown here is derived from an EMBL/GenBank/DDBJ whole genome shotgun (WGS) entry which is preliminary data.</text>
</comment>
<gene>
    <name evidence="1" type="ORF">MILVUS5_LOCUS41500</name>
</gene>
<protein>
    <submittedName>
        <fullName evidence="1">Uncharacterized protein</fullName>
    </submittedName>
</protein>
<dbReference type="EMBL" id="CASHSV030000823">
    <property type="protein sequence ID" value="CAJ2679401.1"/>
    <property type="molecule type" value="Genomic_DNA"/>
</dbReference>
<evidence type="ECO:0000313" key="1">
    <source>
        <dbReference type="EMBL" id="CAJ2679401.1"/>
    </source>
</evidence>
<name>A0ACB0MBV1_TRIPR</name>
<organism evidence="1 2">
    <name type="scientific">Trifolium pratense</name>
    <name type="common">Red clover</name>
    <dbReference type="NCBI Taxonomy" id="57577"/>
    <lineage>
        <taxon>Eukaryota</taxon>
        <taxon>Viridiplantae</taxon>
        <taxon>Streptophyta</taxon>
        <taxon>Embryophyta</taxon>
        <taxon>Tracheophyta</taxon>
        <taxon>Spermatophyta</taxon>
        <taxon>Magnoliopsida</taxon>
        <taxon>eudicotyledons</taxon>
        <taxon>Gunneridae</taxon>
        <taxon>Pentapetalae</taxon>
        <taxon>rosids</taxon>
        <taxon>fabids</taxon>
        <taxon>Fabales</taxon>
        <taxon>Fabaceae</taxon>
        <taxon>Papilionoideae</taxon>
        <taxon>50 kb inversion clade</taxon>
        <taxon>NPAAA clade</taxon>
        <taxon>Hologalegina</taxon>
        <taxon>IRL clade</taxon>
        <taxon>Trifolieae</taxon>
        <taxon>Trifolium</taxon>
    </lineage>
</organism>
<keyword evidence="2" id="KW-1185">Reference proteome</keyword>
<proteinExistence type="predicted"/>
<dbReference type="Proteomes" id="UP001177021">
    <property type="component" value="Unassembled WGS sequence"/>
</dbReference>
<accession>A0ACB0MBV1</accession>